<dbReference type="Gene3D" id="1.20.1720.10">
    <property type="entry name" value="Multidrug resistance protein D"/>
    <property type="match status" value="1"/>
</dbReference>
<dbReference type="InterPro" id="IPR036259">
    <property type="entry name" value="MFS_trans_sf"/>
</dbReference>
<keyword evidence="5 6" id="KW-0472">Membrane</keyword>
<dbReference type="EMBL" id="JAAMPI010002315">
    <property type="protein sequence ID" value="KAF4615571.1"/>
    <property type="molecule type" value="Genomic_DNA"/>
</dbReference>
<evidence type="ECO:0000256" key="4">
    <source>
        <dbReference type="ARBA" id="ARBA00022989"/>
    </source>
</evidence>
<dbReference type="GO" id="GO:0005886">
    <property type="term" value="C:plasma membrane"/>
    <property type="evidence" value="ECO:0007669"/>
    <property type="project" value="TreeGrafter"/>
</dbReference>
<accession>A0A8H4QQY3</accession>
<dbReference type="Proteomes" id="UP000566819">
    <property type="component" value="Unassembled WGS sequence"/>
</dbReference>
<dbReference type="SUPFAM" id="SSF103473">
    <property type="entry name" value="MFS general substrate transporter"/>
    <property type="match status" value="1"/>
</dbReference>
<evidence type="ECO:0000313" key="8">
    <source>
        <dbReference type="EMBL" id="KAF4615571.1"/>
    </source>
</evidence>
<sequence length="212" mass="22796">MSLNDSVPGVTKAETGEVGAVEEAEVAISTPEIEYLTGWRFVAVGIAIVLSMFLASLDLVKETYFFRFDFDSNLNDVGWYASALFLTAAAAQSVWGKAFKYFPVKTVYLISIAVFEVGSLICGVAQNSTTLIVGRVITSLGVAGTFSRSYIIIGISTAPEQRPAMTGFMGSAYAIASIIGLLISGALTDRVTWRWYFFINLLCVGCSMGTRG</sequence>
<evidence type="ECO:0000259" key="7">
    <source>
        <dbReference type="PROSITE" id="PS50850"/>
    </source>
</evidence>
<dbReference type="PROSITE" id="PS50850">
    <property type="entry name" value="MFS"/>
    <property type="match status" value="1"/>
</dbReference>
<dbReference type="GO" id="GO:0022857">
    <property type="term" value="F:transmembrane transporter activity"/>
    <property type="evidence" value="ECO:0007669"/>
    <property type="project" value="InterPro"/>
</dbReference>
<dbReference type="AlphaFoldDB" id="A0A8H4QQY3"/>
<dbReference type="InterPro" id="IPR011701">
    <property type="entry name" value="MFS"/>
</dbReference>
<comment type="caution">
    <text evidence="8">The sequence shown here is derived from an EMBL/GenBank/DDBJ whole genome shotgun (WGS) entry which is preliminary data.</text>
</comment>
<dbReference type="Pfam" id="PF07690">
    <property type="entry name" value="MFS_1"/>
    <property type="match status" value="1"/>
</dbReference>
<proteinExistence type="predicted"/>
<feature type="transmembrane region" description="Helical" evidence="6">
    <location>
        <begin position="107"/>
        <end position="126"/>
    </location>
</feature>
<reference evidence="8 9" key="1">
    <citation type="submission" date="2020-03" db="EMBL/GenBank/DDBJ databases">
        <title>Draft Genome Sequence of Cudoniella acicularis.</title>
        <authorList>
            <person name="Buettner E."/>
            <person name="Kellner H."/>
        </authorList>
    </citation>
    <scope>NUCLEOTIDE SEQUENCE [LARGE SCALE GENOMIC DNA]</scope>
    <source>
        <strain evidence="8 9">DSM 108380</strain>
    </source>
</reference>
<keyword evidence="3 6" id="KW-0812">Transmembrane</keyword>
<name>A0A8H4QQY3_9HELO</name>
<keyword evidence="9" id="KW-1185">Reference proteome</keyword>
<comment type="subcellular location">
    <subcellularLocation>
        <location evidence="1">Membrane</location>
        <topology evidence="1">Multi-pass membrane protein</topology>
    </subcellularLocation>
</comment>
<protein>
    <recommendedName>
        <fullName evidence="7">Major facilitator superfamily (MFS) profile domain-containing protein</fullName>
    </recommendedName>
</protein>
<keyword evidence="4 6" id="KW-1133">Transmembrane helix</keyword>
<feature type="transmembrane region" description="Helical" evidence="6">
    <location>
        <begin position="132"/>
        <end position="153"/>
    </location>
</feature>
<dbReference type="PANTHER" id="PTHR23501:SF177">
    <property type="entry name" value="MAJOR FACILITATOR SUPERFAMILY (MFS) PROFILE DOMAIN-CONTAINING PROTEIN-RELATED"/>
    <property type="match status" value="1"/>
</dbReference>
<dbReference type="InterPro" id="IPR020846">
    <property type="entry name" value="MFS_dom"/>
</dbReference>
<dbReference type="PANTHER" id="PTHR23501">
    <property type="entry name" value="MAJOR FACILITATOR SUPERFAMILY"/>
    <property type="match status" value="1"/>
</dbReference>
<evidence type="ECO:0000256" key="2">
    <source>
        <dbReference type="ARBA" id="ARBA00022448"/>
    </source>
</evidence>
<feature type="domain" description="Major facilitator superfamily (MFS) profile" evidence="7">
    <location>
        <begin position="26"/>
        <end position="212"/>
    </location>
</feature>
<keyword evidence="2" id="KW-0813">Transport</keyword>
<evidence type="ECO:0000256" key="1">
    <source>
        <dbReference type="ARBA" id="ARBA00004141"/>
    </source>
</evidence>
<feature type="transmembrane region" description="Helical" evidence="6">
    <location>
        <begin position="77"/>
        <end position="95"/>
    </location>
</feature>
<feature type="transmembrane region" description="Helical" evidence="6">
    <location>
        <begin position="165"/>
        <end position="187"/>
    </location>
</feature>
<evidence type="ECO:0000313" key="9">
    <source>
        <dbReference type="Proteomes" id="UP000566819"/>
    </source>
</evidence>
<evidence type="ECO:0000256" key="3">
    <source>
        <dbReference type="ARBA" id="ARBA00022692"/>
    </source>
</evidence>
<evidence type="ECO:0000256" key="5">
    <source>
        <dbReference type="ARBA" id="ARBA00023136"/>
    </source>
</evidence>
<organism evidence="8 9">
    <name type="scientific">Cudoniella acicularis</name>
    <dbReference type="NCBI Taxonomy" id="354080"/>
    <lineage>
        <taxon>Eukaryota</taxon>
        <taxon>Fungi</taxon>
        <taxon>Dikarya</taxon>
        <taxon>Ascomycota</taxon>
        <taxon>Pezizomycotina</taxon>
        <taxon>Leotiomycetes</taxon>
        <taxon>Helotiales</taxon>
        <taxon>Tricladiaceae</taxon>
        <taxon>Cudoniella</taxon>
    </lineage>
</organism>
<gene>
    <name evidence="8" type="ORF">G7Y89_g15301</name>
</gene>
<evidence type="ECO:0000256" key="6">
    <source>
        <dbReference type="SAM" id="Phobius"/>
    </source>
</evidence>
<feature type="transmembrane region" description="Helical" evidence="6">
    <location>
        <begin position="38"/>
        <end position="57"/>
    </location>
</feature>
<dbReference type="OrthoDB" id="10021397at2759"/>